<evidence type="ECO:0000313" key="1">
    <source>
        <dbReference type="EMBL" id="KAG0146567.1"/>
    </source>
</evidence>
<reference evidence="1" key="1">
    <citation type="submission" date="2013-11" db="EMBL/GenBank/DDBJ databases">
        <title>Genome sequence of the fusiform rust pathogen reveals effectors for host alternation and coevolution with pine.</title>
        <authorList>
            <consortium name="DOE Joint Genome Institute"/>
            <person name="Smith K."/>
            <person name="Pendleton A."/>
            <person name="Kubisiak T."/>
            <person name="Anderson C."/>
            <person name="Salamov A."/>
            <person name="Aerts A."/>
            <person name="Riley R."/>
            <person name="Clum A."/>
            <person name="Lindquist E."/>
            <person name="Ence D."/>
            <person name="Campbell M."/>
            <person name="Kronenberg Z."/>
            <person name="Feau N."/>
            <person name="Dhillon B."/>
            <person name="Hamelin R."/>
            <person name="Burleigh J."/>
            <person name="Smith J."/>
            <person name="Yandell M."/>
            <person name="Nelson C."/>
            <person name="Grigoriev I."/>
            <person name="Davis J."/>
        </authorList>
    </citation>
    <scope>NUCLEOTIDE SEQUENCE</scope>
    <source>
        <strain evidence="1">G11</strain>
    </source>
</reference>
<accession>A0A9P6NLW6</accession>
<dbReference type="EMBL" id="MU167259">
    <property type="protein sequence ID" value="KAG0146567.1"/>
    <property type="molecule type" value="Genomic_DNA"/>
</dbReference>
<name>A0A9P6NLW6_9BASI</name>
<organism evidence="1 2">
    <name type="scientific">Cronartium quercuum f. sp. fusiforme G11</name>
    <dbReference type="NCBI Taxonomy" id="708437"/>
    <lineage>
        <taxon>Eukaryota</taxon>
        <taxon>Fungi</taxon>
        <taxon>Dikarya</taxon>
        <taxon>Basidiomycota</taxon>
        <taxon>Pucciniomycotina</taxon>
        <taxon>Pucciniomycetes</taxon>
        <taxon>Pucciniales</taxon>
        <taxon>Coleosporiaceae</taxon>
        <taxon>Cronartium</taxon>
    </lineage>
</organism>
<feature type="non-terminal residue" evidence="1">
    <location>
        <position position="1"/>
    </location>
</feature>
<feature type="non-terminal residue" evidence="1">
    <location>
        <position position="118"/>
    </location>
</feature>
<dbReference type="AlphaFoldDB" id="A0A9P6NLW6"/>
<proteinExistence type="predicted"/>
<protein>
    <submittedName>
        <fullName evidence="1">Uncharacterized protein</fullName>
    </submittedName>
</protein>
<dbReference type="Proteomes" id="UP000886653">
    <property type="component" value="Unassembled WGS sequence"/>
</dbReference>
<comment type="caution">
    <text evidence="1">The sequence shown here is derived from an EMBL/GenBank/DDBJ whole genome shotgun (WGS) entry which is preliminary data.</text>
</comment>
<keyword evidence="2" id="KW-1185">Reference proteome</keyword>
<gene>
    <name evidence="1" type="ORF">CROQUDRAFT_21026</name>
</gene>
<sequence length="118" mass="13159">DLNIDSGCSKSMTPHWHHLSNIRSKEGTVHLVDDSTIPSSHVRMMALPLQSSPKHNMMLVLDFNQPLLLVAELCDNGIVMIITKTGCLIIKQTDFEASQFSSPVEKGERCGNLYYFPS</sequence>
<evidence type="ECO:0000313" key="2">
    <source>
        <dbReference type="Proteomes" id="UP000886653"/>
    </source>
</evidence>